<accession>A0ABM9M631</accession>
<dbReference type="Pfam" id="PF00296">
    <property type="entry name" value="Bac_luciferase"/>
    <property type="match status" value="1"/>
</dbReference>
<dbReference type="SUPFAM" id="SSF51679">
    <property type="entry name" value="Bacterial luciferase-like"/>
    <property type="match status" value="1"/>
</dbReference>
<evidence type="ECO:0000313" key="4">
    <source>
        <dbReference type="EMBL" id="CAJ1510614.1"/>
    </source>
</evidence>
<dbReference type="InterPro" id="IPR050766">
    <property type="entry name" value="Bact_Lucif_Oxidored"/>
</dbReference>
<dbReference type="Proteomes" id="UP001190465">
    <property type="component" value="Chromosome"/>
</dbReference>
<evidence type="ECO:0000313" key="5">
    <source>
        <dbReference type="Proteomes" id="UP001190465"/>
    </source>
</evidence>
<name>A0ABM9M631_9MYCO</name>
<dbReference type="EMBL" id="OY726397">
    <property type="protein sequence ID" value="CAJ1510614.1"/>
    <property type="molecule type" value="Genomic_DNA"/>
</dbReference>
<organism evidence="4 5">
    <name type="scientific">[Mycobacterium] burgundiense</name>
    <dbReference type="NCBI Taxonomy" id="3064286"/>
    <lineage>
        <taxon>Bacteria</taxon>
        <taxon>Bacillati</taxon>
        <taxon>Actinomycetota</taxon>
        <taxon>Actinomycetes</taxon>
        <taxon>Mycobacteriales</taxon>
        <taxon>Mycobacteriaceae</taxon>
        <taxon>Mycolicibacterium</taxon>
    </lineage>
</organism>
<dbReference type="PANTHER" id="PTHR30137:SF8">
    <property type="entry name" value="BLR5498 PROTEIN"/>
    <property type="match status" value="1"/>
</dbReference>
<evidence type="ECO:0000256" key="2">
    <source>
        <dbReference type="ARBA" id="ARBA00023033"/>
    </source>
</evidence>
<dbReference type="InterPro" id="IPR036661">
    <property type="entry name" value="Luciferase-like_sf"/>
</dbReference>
<evidence type="ECO:0000259" key="3">
    <source>
        <dbReference type="Pfam" id="PF00296"/>
    </source>
</evidence>
<feature type="domain" description="Luciferase-like" evidence="3">
    <location>
        <begin position="19"/>
        <end position="241"/>
    </location>
</feature>
<dbReference type="Gene3D" id="3.20.20.30">
    <property type="entry name" value="Luciferase-like domain"/>
    <property type="match status" value="1"/>
</dbReference>
<dbReference type="PANTHER" id="PTHR30137">
    <property type="entry name" value="LUCIFERASE-LIKE MONOOXYGENASE"/>
    <property type="match status" value="1"/>
</dbReference>
<reference evidence="4 5" key="1">
    <citation type="submission" date="2023-08" db="EMBL/GenBank/DDBJ databases">
        <authorList>
            <person name="Folkvardsen B D."/>
            <person name="Norman A."/>
        </authorList>
    </citation>
    <scope>NUCLEOTIDE SEQUENCE [LARGE SCALE GENOMIC DNA]</scope>
    <source>
        <strain evidence="4 5">Mu0053</strain>
    </source>
</reference>
<evidence type="ECO:0000256" key="1">
    <source>
        <dbReference type="ARBA" id="ARBA00023002"/>
    </source>
</evidence>
<gene>
    <name evidence="4" type="ORF">MU0053_004699</name>
</gene>
<proteinExistence type="predicted"/>
<dbReference type="RefSeq" id="WP_308479968.1">
    <property type="nucleotide sequence ID" value="NZ_OY726397.1"/>
</dbReference>
<protein>
    <submittedName>
        <fullName evidence="4">LLM class flavin-dependent oxidoreductase</fullName>
    </submittedName>
</protein>
<dbReference type="InterPro" id="IPR011251">
    <property type="entry name" value="Luciferase-like_dom"/>
</dbReference>
<keyword evidence="1" id="KW-0560">Oxidoreductase</keyword>
<sequence length="325" mass="34943">MLILRFDMRAPGGADVSDLYAAAVEMCSWAETRGAVLTVLSEHHGAEDGHLPAPLILAAAIAARTRQLGILLAAVPLPLWDTVRLAEEIAVLDILSTGRISYALGLGHRAAEYDMFGLDYHRRGAAADEQLPLLLGLLRGETVKSGGRSIRVTPRCVTPGGPKVLIAGGSRAAARRAARHGLGFISQTPDEGLKKYYESCCRSAGLEPGPVQWPAPDAPTAVFVADDVDRAWQEIGDYLLHDAIAAAGYRRGDDTVASISRAGTVAQLRDPPGPYRILTKRQATEYMQSGQPLPLLPLCGGMPPEIAWPYLERVVEVSHLQHERP</sequence>
<keyword evidence="5" id="KW-1185">Reference proteome</keyword>
<keyword evidence="2" id="KW-0503">Monooxygenase</keyword>